<dbReference type="GO" id="GO:0016846">
    <property type="term" value="F:carbon-sulfur lyase activity"/>
    <property type="evidence" value="ECO:0007669"/>
    <property type="project" value="TreeGrafter"/>
</dbReference>
<evidence type="ECO:0008006" key="4">
    <source>
        <dbReference type="Google" id="ProtNLM"/>
    </source>
</evidence>
<dbReference type="GO" id="GO:0030170">
    <property type="term" value="F:pyridoxal phosphate binding"/>
    <property type="evidence" value="ECO:0007669"/>
    <property type="project" value="InterPro"/>
</dbReference>
<comment type="cofactor">
    <cofactor evidence="1">
        <name>pyridoxal 5'-phosphate</name>
        <dbReference type="ChEBI" id="CHEBI:597326"/>
    </cofactor>
</comment>
<dbReference type="SUPFAM" id="SSF53383">
    <property type="entry name" value="PLP-dependent transferases"/>
    <property type="match status" value="1"/>
</dbReference>
<dbReference type="FunFam" id="3.40.640.10:FF:000046">
    <property type="entry name" value="Cystathionine gamma-lyase"/>
    <property type="match status" value="1"/>
</dbReference>
<dbReference type="Pfam" id="PF01053">
    <property type="entry name" value="Cys_Met_Meta_PP"/>
    <property type="match status" value="1"/>
</dbReference>
<dbReference type="PANTHER" id="PTHR11808">
    <property type="entry name" value="TRANS-SULFURATION ENZYME FAMILY MEMBER"/>
    <property type="match status" value="1"/>
</dbReference>
<dbReference type="PROSITE" id="PS00868">
    <property type="entry name" value="CYS_MET_METAB_PP"/>
    <property type="match status" value="1"/>
</dbReference>
<dbReference type="PIRSF" id="PIRSF001434">
    <property type="entry name" value="CGS"/>
    <property type="match status" value="1"/>
</dbReference>
<sequence>MRFRSKQIHAGVTPDPTTGAILTPIFQSTTFVQDSVDSYLEKGYSYSRSGNPTVRSLEIKLAELEEGYDATCYGTGMSAVTCTMLAFLSAGEHAIISDVAYGGTYRLCTKVLSRFGVDFTFADTSNPDQVRESVRKNTKLFLTETPANPTMKISDISAISEIAKNAAAVHVVDNTLITPRFQRALELGADLSLHSTTKYFDGHNATVGGAVIAKNEELDKKIRFIQNSTGSIMSPMVAWLTLQGCKTLSVRMEQQSSNAMAIAEFLEAHSKVKQVAYPGLKSFPQHELAKSQSSGFGAMLWFEVKGGLEAGKQLMDSIELWSLAENLGSVESLITHPVTMTHADVDEEERKRVGIVDGLVRLSVGLEDAEDLIEALDRALDKVSA</sequence>
<organism evidence="3">
    <name type="scientific">marine metagenome</name>
    <dbReference type="NCBI Taxonomy" id="408172"/>
    <lineage>
        <taxon>unclassified sequences</taxon>
        <taxon>metagenomes</taxon>
        <taxon>ecological metagenomes</taxon>
    </lineage>
</organism>
<accession>A0A381QYJ9</accession>
<dbReference type="FunFam" id="3.90.1150.10:FF:000033">
    <property type="entry name" value="Cystathionine gamma-synthase"/>
    <property type="match status" value="1"/>
</dbReference>
<dbReference type="GO" id="GO:0005737">
    <property type="term" value="C:cytoplasm"/>
    <property type="evidence" value="ECO:0007669"/>
    <property type="project" value="TreeGrafter"/>
</dbReference>
<gene>
    <name evidence="3" type="ORF">METZ01_LOCUS36553</name>
</gene>
<dbReference type="Gene3D" id="3.90.1150.10">
    <property type="entry name" value="Aspartate Aminotransferase, domain 1"/>
    <property type="match status" value="1"/>
</dbReference>
<proteinExistence type="predicted"/>
<dbReference type="InterPro" id="IPR015421">
    <property type="entry name" value="PyrdxlP-dep_Trfase_major"/>
</dbReference>
<evidence type="ECO:0000256" key="2">
    <source>
        <dbReference type="ARBA" id="ARBA00022898"/>
    </source>
</evidence>
<dbReference type="PANTHER" id="PTHR11808:SF80">
    <property type="entry name" value="CYSTATHIONINE GAMMA-LYASE"/>
    <property type="match status" value="1"/>
</dbReference>
<evidence type="ECO:0000256" key="1">
    <source>
        <dbReference type="ARBA" id="ARBA00001933"/>
    </source>
</evidence>
<dbReference type="InterPro" id="IPR000277">
    <property type="entry name" value="Cys/Met-Metab_PyrdxlP-dep_enz"/>
</dbReference>
<dbReference type="InterPro" id="IPR015424">
    <property type="entry name" value="PyrdxlP-dep_Trfase"/>
</dbReference>
<dbReference type="GO" id="GO:0009086">
    <property type="term" value="P:methionine biosynthetic process"/>
    <property type="evidence" value="ECO:0007669"/>
    <property type="project" value="UniProtKB-ARBA"/>
</dbReference>
<evidence type="ECO:0000313" key="3">
    <source>
        <dbReference type="EMBL" id="SUZ83699.1"/>
    </source>
</evidence>
<reference evidence="3" key="1">
    <citation type="submission" date="2018-05" db="EMBL/GenBank/DDBJ databases">
        <authorList>
            <person name="Lanie J.A."/>
            <person name="Ng W.-L."/>
            <person name="Kazmierczak K.M."/>
            <person name="Andrzejewski T.M."/>
            <person name="Davidsen T.M."/>
            <person name="Wayne K.J."/>
            <person name="Tettelin H."/>
            <person name="Glass J.I."/>
            <person name="Rusch D."/>
            <person name="Podicherti R."/>
            <person name="Tsui H.-C.T."/>
            <person name="Winkler M.E."/>
        </authorList>
    </citation>
    <scope>NUCLEOTIDE SEQUENCE</scope>
</reference>
<dbReference type="InterPro" id="IPR015422">
    <property type="entry name" value="PyrdxlP-dep_Trfase_small"/>
</dbReference>
<keyword evidence="2" id="KW-0663">Pyridoxal phosphate</keyword>
<dbReference type="CDD" id="cd00614">
    <property type="entry name" value="CGS_like"/>
    <property type="match status" value="1"/>
</dbReference>
<name>A0A381QYJ9_9ZZZZ</name>
<dbReference type="AlphaFoldDB" id="A0A381QYJ9"/>
<dbReference type="InterPro" id="IPR054542">
    <property type="entry name" value="Cys_met_metab_PP"/>
</dbReference>
<protein>
    <recommendedName>
        <fullName evidence="4">Cystathionine gamma-synthase</fullName>
    </recommendedName>
</protein>
<dbReference type="GO" id="GO:0019346">
    <property type="term" value="P:transsulfuration"/>
    <property type="evidence" value="ECO:0007669"/>
    <property type="project" value="InterPro"/>
</dbReference>
<dbReference type="Gene3D" id="3.40.640.10">
    <property type="entry name" value="Type I PLP-dependent aspartate aminotransferase-like (Major domain)"/>
    <property type="match status" value="1"/>
</dbReference>
<dbReference type="EMBL" id="UINC01001562">
    <property type="protein sequence ID" value="SUZ83699.1"/>
    <property type="molecule type" value="Genomic_DNA"/>
</dbReference>